<evidence type="ECO:0000259" key="4">
    <source>
        <dbReference type="PROSITE" id="PS51071"/>
    </source>
</evidence>
<protein>
    <submittedName>
        <fullName evidence="6">MurR/RpiR family transcriptional regulator</fullName>
    </submittedName>
</protein>
<dbReference type="CDD" id="cd05013">
    <property type="entry name" value="SIS_RpiR"/>
    <property type="match status" value="1"/>
</dbReference>
<accession>A0ABN2CRM0</accession>
<dbReference type="Pfam" id="PF01380">
    <property type="entry name" value="SIS"/>
    <property type="match status" value="1"/>
</dbReference>
<evidence type="ECO:0000256" key="1">
    <source>
        <dbReference type="ARBA" id="ARBA00023015"/>
    </source>
</evidence>
<keyword evidence="7" id="KW-1185">Reference proteome</keyword>
<dbReference type="Gene3D" id="3.40.50.10490">
    <property type="entry name" value="Glucose-6-phosphate isomerase like protein, domain 1"/>
    <property type="match status" value="1"/>
</dbReference>
<dbReference type="SUPFAM" id="SSF46689">
    <property type="entry name" value="Homeodomain-like"/>
    <property type="match status" value="1"/>
</dbReference>
<sequence>MHGRRTVAVMNSTTSPEPTGPLLVRVRAVMPALAPAEQRVANAVLADPGGVAAMTISELAEVASTSETTVIRFCKQIGVPGYPQLRLQLAAQSAQESAHPEVGGDIEPGDSLADVVSKVAFADERAVRETAQQVDVDTLAKVVDAVAKAPRVDLYGFAASAFVALDLQQKLHRIRRVAFAWSDVHIALTSAALLGAHDVAIGISHTGTTVEVVEALEEAAKHGATTVAVTNFPRSPLARTADLVLTTAARETTYRSGAMASRIAQLTVIDCLFIGVAQQVLPDARKALEETASAVRGHRLKGSE</sequence>
<dbReference type="PANTHER" id="PTHR30514:SF1">
    <property type="entry name" value="HTH-TYPE TRANSCRIPTIONAL REGULATOR HEXR-RELATED"/>
    <property type="match status" value="1"/>
</dbReference>
<dbReference type="InterPro" id="IPR036388">
    <property type="entry name" value="WH-like_DNA-bd_sf"/>
</dbReference>
<organism evidence="6 7">
    <name type="scientific">Kribbella hippodromi</name>
    <dbReference type="NCBI Taxonomy" id="434347"/>
    <lineage>
        <taxon>Bacteria</taxon>
        <taxon>Bacillati</taxon>
        <taxon>Actinomycetota</taxon>
        <taxon>Actinomycetes</taxon>
        <taxon>Propionibacteriales</taxon>
        <taxon>Kribbellaceae</taxon>
        <taxon>Kribbella</taxon>
    </lineage>
</organism>
<dbReference type="InterPro" id="IPR001347">
    <property type="entry name" value="SIS_dom"/>
</dbReference>
<keyword evidence="3" id="KW-0804">Transcription</keyword>
<dbReference type="PROSITE" id="PS51464">
    <property type="entry name" value="SIS"/>
    <property type="match status" value="1"/>
</dbReference>
<name>A0ABN2CRM0_9ACTN</name>
<dbReference type="Pfam" id="PF01418">
    <property type="entry name" value="HTH_6"/>
    <property type="match status" value="1"/>
</dbReference>
<dbReference type="InterPro" id="IPR000281">
    <property type="entry name" value="HTH_RpiR"/>
</dbReference>
<dbReference type="InterPro" id="IPR047640">
    <property type="entry name" value="RpiR-like"/>
</dbReference>
<dbReference type="InterPro" id="IPR035472">
    <property type="entry name" value="RpiR-like_SIS"/>
</dbReference>
<proteinExistence type="predicted"/>
<dbReference type="InterPro" id="IPR046348">
    <property type="entry name" value="SIS_dom_sf"/>
</dbReference>
<dbReference type="Proteomes" id="UP001501705">
    <property type="component" value="Unassembled WGS sequence"/>
</dbReference>
<evidence type="ECO:0000256" key="3">
    <source>
        <dbReference type="ARBA" id="ARBA00023163"/>
    </source>
</evidence>
<dbReference type="SUPFAM" id="SSF53697">
    <property type="entry name" value="SIS domain"/>
    <property type="match status" value="1"/>
</dbReference>
<dbReference type="InterPro" id="IPR009057">
    <property type="entry name" value="Homeodomain-like_sf"/>
</dbReference>
<evidence type="ECO:0000313" key="7">
    <source>
        <dbReference type="Proteomes" id="UP001501705"/>
    </source>
</evidence>
<dbReference type="PANTHER" id="PTHR30514">
    <property type="entry name" value="GLUCOKINASE"/>
    <property type="match status" value="1"/>
</dbReference>
<evidence type="ECO:0000256" key="2">
    <source>
        <dbReference type="ARBA" id="ARBA00023125"/>
    </source>
</evidence>
<comment type="caution">
    <text evidence="6">The sequence shown here is derived from an EMBL/GenBank/DDBJ whole genome shotgun (WGS) entry which is preliminary data.</text>
</comment>
<feature type="domain" description="HTH rpiR-type" evidence="4">
    <location>
        <begin position="20"/>
        <end position="96"/>
    </location>
</feature>
<evidence type="ECO:0000313" key="6">
    <source>
        <dbReference type="EMBL" id="GAA1563159.1"/>
    </source>
</evidence>
<evidence type="ECO:0000259" key="5">
    <source>
        <dbReference type="PROSITE" id="PS51464"/>
    </source>
</evidence>
<keyword evidence="2" id="KW-0238">DNA-binding</keyword>
<feature type="domain" description="SIS" evidence="5">
    <location>
        <begin position="142"/>
        <end position="282"/>
    </location>
</feature>
<keyword evidence="1" id="KW-0805">Transcription regulation</keyword>
<dbReference type="PROSITE" id="PS51071">
    <property type="entry name" value="HTH_RPIR"/>
    <property type="match status" value="1"/>
</dbReference>
<dbReference type="Gene3D" id="1.10.10.10">
    <property type="entry name" value="Winged helix-like DNA-binding domain superfamily/Winged helix DNA-binding domain"/>
    <property type="match status" value="1"/>
</dbReference>
<gene>
    <name evidence="6" type="ORF">GCM10009804_19800</name>
</gene>
<reference evidence="6 7" key="1">
    <citation type="journal article" date="2019" name="Int. J. Syst. Evol. Microbiol.">
        <title>The Global Catalogue of Microorganisms (GCM) 10K type strain sequencing project: providing services to taxonomists for standard genome sequencing and annotation.</title>
        <authorList>
            <consortium name="The Broad Institute Genomics Platform"/>
            <consortium name="The Broad Institute Genome Sequencing Center for Infectious Disease"/>
            <person name="Wu L."/>
            <person name="Ma J."/>
        </authorList>
    </citation>
    <scope>NUCLEOTIDE SEQUENCE [LARGE SCALE GENOMIC DNA]</scope>
    <source>
        <strain evidence="6 7">JCM 15572</strain>
    </source>
</reference>
<dbReference type="EMBL" id="BAAAPH010000005">
    <property type="protein sequence ID" value="GAA1563159.1"/>
    <property type="molecule type" value="Genomic_DNA"/>
</dbReference>